<sequence length="94" mass="9977">FAAYEIKDVISRNAVEGVLKKRVGFLSEEAINELAQGKTIISNPVLEEALVMYAKSKGLGGSAILCGESCTLGECYTPGCTCSWPICTKNSLDA</sequence>
<keyword evidence="2" id="KW-0611">Plant defense</keyword>
<comment type="similarity">
    <text evidence="1">Belongs to the cyclotide family. Moebuis subfamily.</text>
</comment>
<dbReference type="InterPro" id="IPR036146">
    <property type="entry name" value="Cyclotide_sf"/>
</dbReference>
<dbReference type="PROSITE" id="PS51052">
    <property type="entry name" value="CYCLOTIDE"/>
    <property type="match status" value="1"/>
</dbReference>
<evidence type="ECO:0000256" key="1">
    <source>
        <dbReference type="ARBA" id="ARBA00009663"/>
    </source>
</evidence>
<protein>
    <submittedName>
        <fullName evidence="4">Cyclotide protein Mra25</fullName>
    </submittedName>
</protein>
<evidence type="ECO:0000313" key="4">
    <source>
        <dbReference type="EMBL" id="ABO21621.1"/>
    </source>
</evidence>
<accession>A9P3R3</accession>
<dbReference type="EMBL" id="EF103470">
    <property type="protein sequence ID" value="ABO21621.1"/>
    <property type="molecule type" value="mRNA"/>
</dbReference>
<dbReference type="Pfam" id="PF03784">
    <property type="entry name" value="Cyclotide"/>
    <property type="match status" value="1"/>
</dbReference>
<evidence type="ECO:0000256" key="3">
    <source>
        <dbReference type="ARBA" id="ARBA00023157"/>
    </source>
</evidence>
<reference evidence="4" key="1">
    <citation type="submission" date="2006-11" db="EMBL/GenBank/DDBJ databases">
        <title>First cyclotides from Melicytus (Violaceae) define the conserved protein and gene architecture.</title>
        <authorList>
            <person name="Trabi M."/>
            <person name="Mylne J.S."/>
            <person name="Bharathi R."/>
            <person name="Sando L."/>
            <person name="Craik D.J."/>
        </authorList>
    </citation>
    <scope>NUCLEOTIDE SEQUENCE</scope>
</reference>
<proteinExistence type="evidence at transcript level"/>
<dbReference type="GO" id="GO:0006952">
    <property type="term" value="P:defense response"/>
    <property type="evidence" value="ECO:0007669"/>
    <property type="project" value="UniProtKB-KW"/>
</dbReference>
<organism evidence="4">
    <name type="scientific">Melicytus ramiflorus</name>
    <name type="common">Whitey wood</name>
    <dbReference type="NCBI Taxonomy" id="316498"/>
    <lineage>
        <taxon>Eukaryota</taxon>
        <taxon>Viridiplantae</taxon>
        <taxon>Streptophyta</taxon>
        <taxon>Embryophyta</taxon>
        <taxon>Tracheophyta</taxon>
        <taxon>Spermatophyta</taxon>
        <taxon>Magnoliopsida</taxon>
        <taxon>eudicotyledons</taxon>
        <taxon>Gunneridae</taxon>
        <taxon>Pentapetalae</taxon>
        <taxon>rosids</taxon>
        <taxon>fabids</taxon>
        <taxon>Malpighiales</taxon>
        <taxon>Violaceae</taxon>
        <taxon>Melicytus</taxon>
    </lineage>
</organism>
<evidence type="ECO:0000256" key="2">
    <source>
        <dbReference type="ARBA" id="ARBA00022821"/>
    </source>
</evidence>
<name>A9P3R3_MELRA</name>
<dbReference type="InterPro" id="IPR005535">
    <property type="entry name" value="Cyclotide"/>
</dbReference>
<dbReference type="AlphaFoldDB" id="A9P3R3"/>
<keyword evidence="3" id="KW-1015">Disulfide bond</keyword>
<dbReference type="SUPFAM" id="SSF57038">
    <property type="entry name" value="Cyclotides"/>
    <property type="match status" value="1"/>
</dbReference>
<feature type="non-terminal residue" evidence="4">
    <location>
        <position position="1"/>
    </location>
</feature>